<dbReference type="SMART" id="SM00401">
    <property type="entry name" value="ZnF_GATA"/>
    <property type="match status" value="1"/>
</dbReference>
<keyword evidence="4" id="KW-0479">Metal-binding</keyword>
<evidence type="ECO:0000256" key="5">
    <source>
        <dbReference type="SAM" id="SignalP"/>
    </source>
</evidence>
<proteinExistence type="predicted"/>
<organism evidence="7 8">
    <name type="scientific">Meloidogyne enterolobii</name>
    <name type="common">Root-knot nematode worm</name>
    <name type="synonym">Meloidogyne mayaguensis</name>
    <dbReference type="NCBI Taxonomy" id="390850"/>
    <lineage>
        <taxon>Eukaryota</taxon>
        <taxon>Metazoa</taxon>
        <taxon>Ecdysozoa</taxon>
        <taxon>Nematoda</taxon>
        <taxon>Chromadorea</taxon>
        <taxon>Rhabditida</taxon>
        <taxon>Tylenchina</taxon>
        <taxon>Tylenchomorpha</taxon>
        <taxon>Tylenchoidea</taxon>
        <taxon>Meloidogynidae</taxon>
        <taxon>Meloidogyninae</taxon>
        <taxon>Meloidogyne</taxon>
    </lineage>
</organism>
<dbReference type="AlphaFoldDB" id="A0A6V7VUY6"/>
<keyword evidence="2" id="KW-0804">Transcription</keyword>
<feature type="chain" id="PRO_5028405857" description="GATA-type domain-containing protein" evidence="5">
    <location>
        <begin position="18"/>
        <end position="306"/>
    </location>
</feature>
<sequence length="306" mass="36695">MILLSYLVVLLNIQIKGRMVEVGLKIKEDWEEKREFIYLKNIQIKERFVLIMNVNQGNKIENYFNKKTESFCKIEIDPVEKVFIINLNHCSKYSSQLRTRILIEIANNEIVKKFLNNLGKQIRQNVIFIKNNNYYETSILEESVENIKVNKKELLKVDIEAYKKKLLSSYWTEINLIGYKIELLEKQKVDYPKELESKIIDIGSEIRGIIEGNKRNCFNCRVTTTILWHRYLKEYYLCDPCRFYKIYNGKMRPEGNFYQTRMRITNDRKCFTCGATKTSKWHRHSKHVQYICTACYMKELRINKKT</sequence>
<dbReference type="Proteomes" id="UP000580250">
    <property type="component" value="Unassembled WGS sequence"/>
</dbReference>
<keyword evidence="4" id="KW-0862">Zinc</keyword>
<dbReference type="InterPro" id="IPR013088">
    <property type="entry name" value="Znf_NHR/GATA"/>
</dbReference>
<dbReference type="EMBL" id="CAJEWN010000326">
    <property type="protein sequence ID" value="CAD2178766.1"/>
    <property type="molecule type" value="Genomic_DNA"/>
</dbReference>
<keyword evidence="5" id="KW-0732">Signal</keyword>
<dbReference type="GO" id="GO:0006355">
    <property type="term" value="P:regulation of DNA-templated transcription"/>
    <property type="evidence" value="ECO:0007669"/>
    <property type="project" value="InterPro"/>
</dbReference>
<comment type="caution">
    <text evidence="7">The sequence shown here is derived from an EMBL/GenBank/DDBJ whole genome shotgun (WGS) entry which is preliminary data.</text>
</comment>
<keyword evidence="3" id="KW-0539">Nucleus</keyword>
<dbReference type="InterPro" id="IPR000679">
    <property type="entry name" value="Znf_GATA"/>
</dbReference>
<evidence type="ECO:0000259" key="6">
    <source>
        <dbReference type="PROSITE" id="PS50114"/>
    </source>
</evidence>
<keyword evidence="4" id="KW-0863">Zinc-finger</keyword>
<evidence type="ECO:0000256" key="3">
    <source>
        <dbReference type="ARBA" id="ARBA00023242"/>
    </source>
</evidence>
<dbReference type="SUPFAM" id="SSF57716">
    <property type="entry name" value="Glucocorticoid receptor-like (DNA-binding domain)"/>
    <property type="match status" value="1"/>
</dbReference>
<name>A0A6V7VUY6_MELEN</name>
<dbReference type="GO" id="GO:0043565">
    <property type="term" value="F:sequence-specific DNA binding"/>
    <property type="evidence" value="ECO:0007669"/>
    <property type="project" value="InterPro"/>
</dbReference>
<dbReference type="PROSITE" id="PS50114">
    <property type="entry name" value="GATA_ZN_FINGER_2"/>
    <property type="match status" value="1"/>
</dbReference>
<evidence type="ECO:0000256" key="2">
    <source>
        <dbReference type="ARBA" id="ARBA00023163"/>
    </source>
</evidence>
<feature type="signal peptide" evidence="5">
    <location>
        <begin position="1"/>
        <end position="17"/>
    </location>
</feature>
<protein>
    <recommendedName>
        <fullName evidence="6">GATA-type domain-containing protein</fullName>
    </recommendedName>
</protein>
<gene>
    <name evidence="7" type="ORF">MENT_LOCUS30720</name>
</gene>
<dbReference type="GO" id="GO:0008270">
    <property type="term" value="F:zinc ion binding"/>
    <property type="evidence" value="ECO:0007669"/>
    <property type="project" value="UniProtKB-KW"/>
</dbReference>
<reference evidence="7 8" key="1">
    <citation type="submission" date="2020-08" db="EMBL/GenBank/DDBJ databases">
        <authorList>
            <person name="Koutsovoulos G."/>
            <person name="Danchin GJ E."/>
        </authorList>
    </citation>
    <scope>NUCLEOTIDE SEQUENCE [LARGE SCALE GENOMIC DNA]</scope>
</reference>
<evidence type="ECO:0000256" key="1">
    <source>
        <dbReference type="ARBA" id="ARBA00023015"/>
    </source>
</evidence>
<evidence type="ECO:0000313" key="8">
    <source>
        <dbReference type="Proteomes" id="UP000580250"/>
    </source>
</evidence>
<keyword evidence="1" id="KW-0805">Transcription regulation</keyword>
<evidence type="ECO:0000313" key="7">
    <source>
        <dbReference type="EMBL" id="CAD2178766.1"/>
    </source>
</evidence>
<evidence type="ECO:0000256" key="4">
    <source>
        <dbReference type="PROSITE-ProRule" id="PRU00094"/>
    </source>
</evidence>
<feature type="domain" description="GATA-type" evidence="6">
    <location>
        <begin position="211"/>
        <end position="268"/>
    </location>
</feature>
<accession>A0A6V7VUY6</accession>
<dbReference type="Gene3D" id="3.30.50.10">
    <property type="entry name" value="Erythroid Transcription Factor GATA-1, subunit A"/>
    <property type="match status" value="2"/>
</dbReference>